<sequence>MFQFLSFPLYIEQIKNFVWKRFHDKIKIKIDLLKLLRKKNGNHSRCR</sequence>
<protein>
    <submittedName>
        <fullName evidence="1">Uncharacterized protein</fullName>
    </submittedName>
</protein>
<keyword evidence="2" id="KW-1185">Reference proteome</keyword>
<gene>
    <name evidence="1" type="ORF">HMPREF9444_00216</name>
</gene>
<name>E8LHP5_SUCHY</name>
<dbReference type="Proteomes" id="UP000018458">
    <property type="component" value="Unassembled WGS sequence"/>
</dbReference>
<evidence type="ECO:0000313" key="1">
    <source>
        <dbReference type="EMBL" id="EFY07950.1"/>
    </source>
</evidence>
<evidence type="ECO:0000313" key="2">
    <source>
        <dbReference type="Proteomes" id="UP000018458"/>
    </source>
</evidence>
<organism evidence="1 2">
    <name type="scientific">Succinatimonas hippei (strain DSM 22608 / JCM 16073 / KCTC 15190 / YIT 12066)</name>
    <dbReference type="NCBI Taxonomy" id="762983"/>
    <lineage>
        <taxon>Bacteria</taxon>
        <taxon>Pseudomonadati</taxon>
        <taxon>Pseudomonadota</taxon>
        <taxon>Gammaproteobacteria</taxon>
        <taxon>Aeromonadales</taxon>
        <taxon>Succinivibrionaceae</taxon>
        <taxon>Succinatimonas</taxon>
    </lineage>
</organism>
<dbReference type="AlphaFoldDB" id="E8LHP5"/>
<dbReference type="EMBL" id="AEVO01000008">
    <property type="protein sequence ID" value="EFY07950.1"/>
    <property type="molecule type" value="Genomic_DNA"/>
</dbReference>
<accession>E8LHP5</accession>
<dbReference type="STRING" id="762983.HMPREF9444_00216"/>
<reference evidence="1 2" key="1">
    <citation type="submission" date="2011-01" db="EMBL/GenBank/DDBJ databases">
        <authorList>
            <person name="Weinstock G."/>
            <person name="Sodergren E."/>
            <person name="Clifton S."/>
            <person name="Fulton L."/>
            <person name="Fulton B."/>
            <person name="Courtney L."/>
            <person name="Fronick C."/>
            <person name="Harrison M."/>
            <person name="Strong C."/>
            <person name="Farmer C."/>
            <person name="Delahaunty K."/>
            <person name="Markovic C."/>
            <person name="Hall O."/>
            <person name="Minx P."/>
            <person name="Tomlinson C."/>
            <person name="Mitreva M."/>
            <person name="Hou S."/>
            <person name="Chen J."/>
            <person name="Wollam A."/>
            <person name="Pepin K.H."/>
            <person name="Johnson M."/>
            <person name="Bhonagiri V."/>
            <person name="Zhang X."/>
            <person name="Suruliraj S."/>
            <person name="Warren W."/>
            <person name="Chinwalla A."/>
            <person name="Mardis E.R."/>
            <person name="Wilson R.K."/>
        </authorList>
    </citation>
    <scope>NUCLEOTIDE SEQUENCE [LARGE SCALE GENOMIC DNA]</scope>
    <source>
        <strain evidence="2">DSM 22608 / JCM 16073 / KCTC 15190 / YIT 12066</strain>
    </source>
</reference>
<dbReference type="HOGENOM" id="CLU_3174002_0_0_6"/>
<comment type="caution">
    <text evidence="1">The sequence shown here is derived from an EMBL/GenBank/DDBJ whole genome shotgun (WGS) entry which is preliminary data.</text>
</comment>
<proteinExistence type="predicted"/>